<reference evidence="6" key="1">
    <citation type="submission" date="2020-03" db="EMBL/GenBank/DDBJ databases">
        <authorList>
            <person name="Chebbi M.A."/>
            <person name="Drezen J.M."/>
        </authorList>
    </citation>
    <scope>NUCLEOTIDE SEQUENCE</scope>
    <source>
        <tissue evidence="6">Whole body</tissue>
    </source>
</reference>
<dbReference type="PANTHER" id="PTHR16011">
    <property type="entry name" value="IFT57/HIPPI"/>
    <property type="match status" value="1"/>
</dbReference>
<keyword evidence="4" id="KW-0966">Cell projection</keyword>
<dbReference type="EMBL" id="JAAOIC020000047">
    <property type="protein sequence ID" value="KAG8037464.1"/>
    <property type="molecule type" value="Genomic_DNA"/>
</dbReference>
<dbReference type="PANTHER" id="PTHR16011:SF0">
    <property type="entry name" value="INTRAFLAGELLAR TRANSPORT PROTEIN 57 HOMOLOG"/>
    <property type="match status" value="1"/>
</dbReference>
<dbReference type="GO" id="GO:1905515">
    <property type="term" value="P:non-motile cilium assembly"/>
    <property type="evidence" value="ECO:0007669"/>
    <property type="project" value="TreeGrafter"/>
</dbReference>
<dbReference type="Pfam" id="PF10498">
    <property type="entry name" value="IFT57"/>
    <property type="match status" value="1"/>
</dbReference>
<dbReference type="GO" id="GO:0005815">
    <property type="term" value="C:microtubule organizing center"/>
    <property type="evidence" value="ECO:0007669"/>
    <property type="project" value="TreeGrafter"/>
</dbReference>
<evidence type="ECO:0000313" key="7">
    <source>
        <dbReference type="Proteomes" id="UP000729913"/>
    </source>
</evidence>
<feature type="coiled-coil region" evidence="5">
    <location>
        <begin position="227"/>
        <end position="254"/>
    </location>
</feature>
<organism evidence="6 7">
    <name type="scientific">Cotesia typhae</name>
    <dbReference type="NCBI Taxonomy" id="2053667"/>
    <lineage>
        <taxon>Eukaryota</taxon>
        <taxon>Metazoa</taxon>
        <taxon>Ecdysozoa</taxon>
        <taxon>Arthropoda</taxon>
        <taxon>Hexapoda</taxon>
        <taxon>Insecta</taxon>
        <taxon>Pterygota</taxon>
        <taxon>Neoptera</taxon>
        <taxon>Endopterygota</taxon>
        <taxon>Hymenoptera</taxon>
        <taxon>Apocrita</taxon>
        <taxon>Ichneumonoidea</taxon>
        <taxon>Braconidae</taxon>
        <taxon>Microgastrinae</taxon>
        <taxon>Cotesia</taxon>
    </lineage>
</organism>
<evidence type="ECO:0000256" key="5">
    <source>
        <dbReference type="SAM" id="Coils"/>
    </source>
</evidence>
<accession>A0A8J5RDS1</accession>
<evidence type="ECO:0000256" key="2">
    <source>
        <dbReference type="ARBA" id="ARBA00009415"/>
    </source>
</evidence>
<protein>
    <submittedName>
        <fullName evidence="6">Uncharacterized protein</fullName>
    </submittedName>
</protein>
<comment type="subcellular location">
    <subcellularLocation>
        <location evidence="1">Cell projection</location>
        <location evidence="1">Cilium</location>
    </subcellularLocation>
</comment>
<dbReference type="Proteomes" id="UP000729913">
    <property type="component" value="Unassembled WGS sequence"/>
</dbReference>
<dbReference type="GO" id="GO:0042073">
    <property type="term" value="P:intraciliary transport"/>
    <property type="evidence" value="ECO:0007669"/>
    <property type="project" value="TreeGrafter"/>
</dbReference>
<proteinExistence type="inferred from homology"/>
<dbReference type="GO" id="GO:0030992">
    <property type="term" value="C:intraciliary transport particle B"/>
    <property type="evidence" value="ECO:0007669"/>
    <property type="project" value="TreeGrafter"/>
</dbReference>
<dbReference type="AlphaFoldDB" id="A0A8J5RDS1"/>
<evidence type="ECO:0000256" key="1">
    <source>
        <dbReference type="ARBA" id="ARBA00004138"/>
    </source>
</evidence>
<keyword evidence="5" id="KW-0175">Coiled coil</keyword>
<dbReference type="GO" id="GO:0005929">
    <property type="term" value="C:cilium"/>
    <property type="evidence" value="ECO:0007669"/>
    <property type="project" value="UniProtKB-SubCell"/>
</dbReference>
<name>A0A8J5RDS1_9HYME</name>
<comment type="caution">
    <text evidence="6">The sequence shown here is derived from an EMBL/GenBank/DDBJ whole genome shotgun (WGS) entry which is preliminary data.</text>
</comment>
<dbReference type="OrthoDB" id="423881at2759"/>
<dbReference type="InterPro" id="IPR019530">
    <property type="entry name" value="Intra-flagellar_transport_57"/>
</dbReference>
<keyword evidence="3" id="KW-0969">Cilium</keyword>
<gene>
    <name evidence="6" type="ORF">G9C98_005674</name>
</gene>
<evidence type="ECO:0000256" key="3">
    <source>
        <dbReference type="ARBA" id="ARBA00023069"/>
    </source>
</evidence>
<sequence length="314" mass="36276">MFRESAKIVIDVEDSPSASYVSNVRMEDLLEKLKLLNYDTDFVQELKMKPLNRHYFVIPTNSGEQFYLFTSLAAWLVRKAGKNFEQPQESDDPNAVIALIMDHVKEFGVSIEFPPNKLKQGVGEHAIYVLDSLADQAIKASKFKWKKDWRSHLEQMKQLRANISTGLNGTKNQLDKLHTDIANTLDKIKMREMYLNKQLEPTLVEFRSLQEELLKIKEHYRDVSGGVTERTRTLNKLSDELEQVKKEMDERGSSMTDGTPLINIKKTITKLKSEISEMNVRIGVLEYTLMCTKIRDRVQMQEDMNNTTNALIIK</sequence>
<dbReference type="GO" id="GO:0005794">
    <property type="term" value="C:Golgi apparatus"/>
    <property type="evidence" value="ECO:0007669"/>
    <property type="project" value="TreeGrafter"/>
</dbReference>
<keyword evidence="7" id="KW-1185">Reference proteome</keyword>
<reference evidence="6" key="2">
    <citation type="submission" date="2021-04" db="EMBL/GenBank/DDBJ databases">
        <title>Genome-wide patterns of bracovirus chromosomal integration into multiple host tissues during parasitism.</title>
        <authorList>
            <person name="Chebbi M.A.C."/>
        </authorList>
    </citation>
    <scope>NUCLEOTIDE SEQUENCE</scope>
    <source>
        <tissue evidence="6">Whole body</tissue>
    </source>
</reference>
<comment type="similarity">
    <text evidence="2">Belongs to the IFT57 family.</text>
</comment>
<evidence type="ECO:0000313" key="6">
    <source>
        <dbReference type="EMBL" id="KAG8037464.1"/>
    </source>
</evidence>
<evidence type="ECO:0000256" key="4">
    <source>
        <dbReference type="ARBA" id="ARBA00023273"/>
    </source>
</evidence>